<feature type="compositionally biased region" description="Low complexity" evidence="1">
    <location>
        <begin position="34"/>
        <end position="48"/>
    </location>
</feature>
<name>X8E607_MYCXE</name>
<organism evidence="2">
    <name type="scientific">Mycobacterium xenopi 4042</name>
    <dbReference type="NCBI Taxonomy" id="1299334"/>
    <lineage>
        <taxon>Bacteria</taxon>
        <taxon>Bacillati</taxon>
        <taxon>Actinomycetota</taxon>
        <taxon>Actinomycetes</taxon>
        <taxon>Mycobacteriales</taxon>
        <taxon>Mycobacteriaceae</taxon>
        <taxon>Mycobacterium</taxon>
    </lineage>
</organism>
<protein>
    <submittedName>
        <fullName evidence="2">Uncharacterized protein</fullName>
    </submittedName>
</protein>
<evidence type="ECO:0000256" key="1">
    <source>
        <dbReference type="SAM" id="MobiDB-lite"/>
    </source>
</evidence>
<comment type="caution">
    <text evidence="2">The sequence shown here is derived from an EMBL/GenBank/DDBJ whole genome shotgun (WGS) entry which is preliminary data.</text>
</comment>
<reference evidence="2" key="1">
    <citation type="submission" date="2014-01" db="EMBL/GenBank/DDBJ databases">
        <authorList>
            <person name="Brown-Elliot B."/>
            <person name="Wallace R."/>
            <person name="Lenaerts A."/>
            <person name="Ordway D."/>
            <person name="DeGroote M.A."/>
            <person name="Parker T."/>
            <person name="Sizemore C."/>
            <person name="Tallon L.J."/>
            <person name="Sadzewicz L.K."/>
            <person name="Sengamalay N."/>
            <person name="Fraser C.M."/>
            <person name="Hine E."/>
            <person name="Shefchek K.A."/>
            <person name="Das S.P."/>
            <person name="Tettelin H."/>
        </authorList>
    </citation>
    <scope>NUCLEOTIDE SEQUENCE [LARGE SCALE GENOMIC DNA]</scope>
    <source>
        <strain evidence="2">4042</strain>
    </source>
</reference>
<gene>
    <name evidence="2" type="ORF">I553_3152</name>
</gene>
<accession>X8E607</accession>
<evidence type="ECO:0000313" key="2">
    <source>
        <dbReference type="EMBL" id="EUA75260.1"/>
    </source>
</evidence>
<dbReference type="EMBL" id="JAOB01000010">
    <property type="protein sequence ID" value="EUA75260.1"/>
    <property type="molecule type" value="Genomic_DNA"/>
</dbReference>
<dbReference type="AlphaFoldDB" id="X8E607"/>
<sequence>MSGAELTRRLLFELHRVDRNDLRGTVDPRALDCAGADAPAPTTTTVSPPRTPARLAADP</sequence>
<proteinExistence type="predicted"/>
<feature type="region of interest" description="Disordered" evidence="1">
    <location>
        <begin position="33"/>
        <end position="59"/>
    </location>
</feature>